<organism evidence="3 4">
    <name type="scientific">Ophiobolus disseminans</name>
    <dbReference type="NCBI Taxonomy" id="1469910"/>
    <lineage>
        <taxon>Eukaryota</taxon>
        <taxon>Fungi</taxon>
        <taxon>Dikarya</taxon>
        <taxon>Ascomycota</taxon>
        <taxon>Pezizomycotina</taxon>
        <taxon>Dothideomycetes</taxon>
        <taxon>Pleosporomycetidae</taxon>
        <taxon>Pleosporales</taxon>
        <taxon>Pleosporineae</taxon>
        <taxon>Phaeosphaeriaceae</taxon>
        <taxon>Ophiobolus</taxon>
    </lineage>
</organism>
<dbReference type="InterPro" id="IPR052895">
    <property type="entry name" value="HetReg/Transcr_Mod"/>
</dbReference>
<evidence type="ECO:0000259" key="2">
    <source>
        <dbReference type="Pfam" id="PF06985"/>
    </source>
</evidence>
<dbReference type="InterPro" id="IPR010730">
    <property type="entry name" value="HET"/>
</dbReference>
<feature type="region of interest" description="Disordered" evidence="1">
    <location>
        <begin position="356"/>
        <end position="390"/>
    </location>
</feature>
<accession>A0A6A6ZD41</accession>
<proteinExistence type="predicted"/>
<evidence type="ECO:0000313" key="3">
    <source>
        <dbReference type="EMBL" id="KAF2818906.1"/>
    </source>
</evidence>
<gene>
    <name evidence="3" type="ORF">CC86DRAFT_432663</name>
</gene>
<keyword evidence="4" id="KW-1185">Reference proteome</keyword>
<feature type="domain" description="Heterokaryon incompatibility" evidence="2">
    <location>
        <begin position="1"/>
        <end position="71"/>
    </location>
</feature>
<dbReference type="Pfam" id="PF06985">
    <property type="entry name" value="HET"/>
    <property type="match status" value="1"/>
</dbReference>
<dbReference type="EMBL" id="MU006248">
    <property type="protein sequence ID" value="KAF2818906.1"/>
    <property type="molecule type" value="Genomic_DNA"/>
</dbReference>
<name>A0A6A6ZD41_9PLEO</name>
<evidence type="ECO:0000313" key="4">
    <source>
        <dbReference type="Proteomes" id="UP000799424"/>
    </source>
</evidence>
<evidence type="ECO:0000256" key="1">
    <source>
        <dbReference type="SAM" id="MobiDB-lite"/>
    </source>
</evidence>
<reference evidence="3" key="1">
    <citation type="journal article" date="2020" name="Stud. Mycol.">
        <title>101 Dothideomycetes genomes: a test case for predicting lifestyles and emergence of pathogens.</title>
        <authorList>
            <person name="Haridas S."/>
            <person name="Albert R."/>
            <person name="Binder M."/>
            <person name="Bloem J."/>
            <person name="Labutti K."/>
            <person name="Salamov A."/>
            <person name="Andreopoulos B."/>
            <person name="Baker S."/>
            <person name="Barry K."/>
            <person name="Bills G."/>
            <person name="Bluhm B."/>
            <person name="Cannon C."/>
            <person name="Castanera R."/>
            <person name="Culley D."/>
            <person name="Daum C."/>
            <person name="Ezra D."/>
            <person name="Gonzalez J."/>
            <person name="Henrissat B."/>
            <person name="Kuo A."/>
            <person name="Liang C."/>
            <person name="Lipzen A."/>
            <person name="Lutzoni F."/>
            <person name="Magnuson J."/>
            <person name="Mondo S."/>
            <person name="Nolan M."/>
            <person name="Ohm R."/>
            <person name="Pangilinan J."/>
            <person name="Park H.-J."/>
            <person name="Ramirez L."/>
            <person name="Alfaro M."/>
            <person name="Sun H."/>
            <person name="Tritt A."/>
            <person name="Yoshinaga Y."/>
            <person name="Zwiers L.-H."/>
            <person name="Turgeon B."/>
            <person name="Goodwin S."/>
            <person name="Spatafora J."/>
            <person name="Crous P."/>
            <person name="Grigoriev I."/>
        </authorList>
    </citation>
    <scope>NUCLEOTIDE SEQUENCE</scope>
    <source>
        <strain evidence="3">CBS 113818</strain>
    </source>
</reference>
<dbReference type="AlphaFoldDB" id="A0A6A6ZD41"/>
<feature type="compositionally biased region" description="Low complexity" evidence="1">
    <location>
        <begin position="365"/>
        <end position="384"/>
    </location>
</feature>
<dbReference type="OrthoDB" id="3553147at2759"/>
<dbReference type="PANTHER" id="PTHR24148:SF64">
    <property type="entry name" value="HETEROKARYON INCOMPATIBILITY DOMAIN-CONTAINING PROTEIN"/>
    <property type="match status" value="1"/>
</dbReference>
<dbReference type="PANTHER" id="PTHR24148">
    <property type="entry name" value="ANKYRIN REPEAT DOMAIN-CONTAINING PROTEIN 39 HOMOLOG-RELATED"/>
    <property type="match status" value="1"/>
</dbReference>
<sequence>MGQIYRDAQRVVVWLGEHENAGTGISSLLHELVQVLESSTDPERVDRVMTRLDAIKLFGQPWYSRQWVVQEFVLARELQFLFADDIVPAELLHECVNAVRQHFYDWSAVRTSQLFSIREARISSGSTEKHKNTKEKPNMNLIHCISEFATGRECSDARDYVFLMLNVTENDFGITPDYTLSLPQVATDMATRMLLAQDLSILHMSGSQPVDEPELASFAPLIPRDGRGVSLDNPIYQFASATHLPSSVQFCAPGIVAIKGVLLDKISRIPAPYRGTSLAGAVVDRGIRSHMVAFTEWFEGNRRNDPYGVYKDCSFSSPKPRARRVSSHSTHISNVTVRLHTFDDTDLILRVVTPYHNKSQSGENRASSHGTSSSRPSRSSRTRTCCAAKR</sequence>
<dbReference type="Proteomes" id="UP000799424">
    <property type="component" value="Unassembled WGS sequence"/>
</dbReference>
<protein>
    <recommendedName>
        <fullName evidence="2">Heterokaryon incompatibility domain-containing protein</fullName>
    </recommendedName>
</protein>